<feature type="compositionally biased region" description="Low complexity" evidence="7">
    <location>
        <begin position="96"/>
        <end position="105"/>
    </location>
</feature>
<dbReference type="SUPFAM" id="SSF46689">
    <property type="entry name" value="Homeodomain-like"/>
    <property type="match status" value="1"/>
</dbReference>
<keyword evidence="10" id="KW-1185">Reference proteome</keyword>
<feature type="domain" description="Homeobox" evidence="8">
    <location>
        <begin position="106"/>
        <end position="166"/>
    </location>
</feature>
<dbReference type="Proteomes" id="UP000085678">
    <property type="component" value="Unplaced"/>
</dbReference>
<gene>
    <name evidence="11" type="primary">LOC106175874</name>
</gene>
<dbReference type="Pfam" id="PF03826">
    <property type="entry name" value="OAR"/>
    <property type="match status" value="1"/>
</dbReference>
<reference evidence="11" key="1">
    <citation type="submission" date="2025-08" db="UniProtKB">
        <authorList>
            <consortium name="RefSeq"/>
        </authorList>
    </citation>
    <scope>IDENTIFICATION</scope>
    <source>
        <tissue evidence="11">Gonads</tissue>
    </source>
</reference>
<dbReference type="Gene3D" id="1.10.10.60">
    <property type="entry name" value="Homeodomain-like"/>
    <property type="match status" value="1"/>
</dbReference>
<dbReference type="GO" id="GO:0000981">
    <property type="term" value="F:DNA-binding transcription factor activity, RNA polymerase II-specific"/>
    <property type="evidence" value="ECO:0007669"/>
    <property type="project" value="InterPro"/>
</dbReference>
<evidence type="ECO:0000313" key="11">
    <source>
        <dbReference type="RefSeq" id="XP_013413483.1"/>
    </source>
</evidence>
<evidence type="ECO:0000256" key="1">
    <source>
        <dbReference type="ARBA" id="ARBA00004123"/>
    </source>
</evidence>
<evidence type="ECO:0000256" key="6">
    <source>
        <dbReference type="RuleBase" id="RU000682"/>
    </source>
</evidence>
<dbReference type="InterPro" id="IPR050649">
    <property type="entry name" value="Paired_Homeobox_TFs"/>
</dbReference>
<dbReference type="PRINTS" id="PR00031">
    <property type="entry name" value="HTHREPRESSR"/>
</dbReference>
<dbReference type="InterPro" id="IPR009057">
    <property type="entry name" value="Homeodomain-like_sf"/>
</dbReference>
<dbReference type="InterPro" id="IPR003654">
    <property type="entry name" value="OAR_dom"/>
</dbReference>
<dbReference type="PROSITE" id="PS50071">
    <property type="entry name" value="HOMEOBOX_2"/>
    <property type="match status" value="1"/>
</dbReference>
<dbReference type="KEGG" id="lak:106175874"/>
<feature type="compositionally biased region" description="Basic and acidic residues" evidence="7">
    <location>
        <begin position="75"/>
        <end position="95"/>
    </location>
</feature>
<dbReference type="InterPro" id="IPR017970">
    <property type="entry name" value="Homeobox_CS"/>
</dbReference>
<evidence type="ECO:0000313" key="10">
    <source>
        <dbReference type="Proteomes" id="UP000085678"/>
    </source>
</evidence>
<feature type="region of interest" description="Disordered" evidence="7">
    <location>
        <begin position="75"/>
        <end position="112"/>
    </location>
</feature>
<dbReference type="SMART" id="SM00389">
    <property type="entry name" value="HOX"/>
    <property type="match status" value="1"/>
</dbReference>
<dbReference type="AlphaFoldDB" id="A0A1S3JT19"/>
<keyword evidence="2 5" id="KW-0238">DNA-binding</keyword>
<dbReference type="InterPro" id="IPR000047">
    <property type="entry name" value="HTH_motif"/>
</dbReference>
<evidence type="ECO:0000256" key="5">
    <source>
        <dbReference type="PROSITE-ProRule" id="PRU00108"/>
    </source>
</evidence>
<dbReference type="Pfam" id="PF00046">
    <property type="entry name" value="Homeodomain"/>
    <property type="match status" value="1"/>
</dbReference>
<name>A0A1S3JT19_LINAN</name>
<evidence type="ECO:0000256" key="7">
    <source>
        <dbReference type="SAM" id="MobiDB-lite"/>
    </source>
</evidence>
<dbReference type="PROSITE" id="PS00027">
    <property type="entry name" value="HOMEOBOX_1"/>
    <property type="match status" value="1"/>
</dbReference>
<sequence>MSNNSSVIMSVGCDLNERAYQHTVREILDSSNLGLSADNKESISSNDEAPPTLEQRMNSPTSFALQVERDNKYGRHEERNENQQKHIFVEKERPLSSDGLPSSPSARRRRARTTFTVDQLRALEAVFEQTHYPDVEAREKLAGTTGLTEAKVQIWFQNRRAKWRKFEKLGNFGGLGDLKEVHFVPAPDKDQILPRTTKLCHRKGEKNKTLSINHPLMSTSTSTRGPTCCPLEDPWLMKVRAQIWPQPSSSSSPKEPHQDSPSHVLAGACCDSNRCLTGDMDSGDLAGDRKTTSIAALRLKAREHEAAVEVQFLYR</sequence>
<dbReference type="GO" id="GO:0000977">
    <property type="term" value="F:RNA polymerase II transcription regulatory region sequence-specific DNA binding"/>
    <property type="evidence" value="ECO:0007669"/>
    <property type="project" value="TreeGrafter"/>
</dbReference>
<feature type="domain" description="OAR" evidence="9">
    <location>
        <begin position="292"/>
        <end position="305"/>
    </location>
</feature>
<accession>A0A1S3JT19</accession>
<evidence type="ECO:0000256" key="3">
    <source>
        <dbReference type="ARBA" id="ARBA00023155"/>
    </source>
</evidence>
<dbReference type="InterPro" id="IPR001356">
    <property type="entry name" value="HD"/>
</dbReference>
<evidence type="ECO:0000259" key="9">
    <source>
        <dbReference type="PROSITE" id="PS50803"/>
    </source>
</evidence>
<feature type="region of interest" description="Disordered" evidence="7">
    <location>
        <begin position="35"/>
        <end position="63"/>
    </location>
</feature>
<dbReference type="PROSITE" id="PS50803">
    <property type="entry name" value="OAR"/>
    <property type="match status" value="1"/>
</dbReference>
<dbReference type="OrthoDB" id="6159439at2759"/>
<dbReference type="FunFam" id="1.10.10.60:FF:000679">
    <property type="entry name" value="Homeobox protein aristaless"/>
    <property type="match status" value="1"/>
</dbReference>
<evidence type="ECO:0000256" key="4">
    <source>
        <dbReference type="ARBA" id="ARBA00023242"/>
    </source>
</evidence>
<keyword evidence="3 5" id="KW-0371">Homeobox</keyword>
<feature type="region of interest" description="Disordered" evidence="7">
    <location>
        <begin position="244"/>
        <end position="263"/>
    </location>
</feature>
<comment type="subcellular location">
    <subcellularLocation>
        <location evidence="1 5 6">Nucleus</location>
    </subcellularLocation>
</comment>
<dbReference type="GeneID" id="106175874"/>
<evidence type="ECO:0000259" key="8">
    <source>
        <dbReference type="PROSITE" id="PS50071"/>
    </source>
</evidence>
<protein>
    <submittedName>
        <fullName evidence="11">Dorsal root ganglia homeobox protein</fullName>
    </submittedName>
</protein>
<dbReference type="STRING" id="7574.A0A1S3JT19"/>
<evidence type="ECO:0000256" key="2">
    <source>
        <dbReference type="ARBA" id="ARBA00023125"/>
    </source>
</evidence>
<dbReference type="GO" id="GO:0005634">
    <property type="term" value="C:nucleus"/>
    <property type="evidence" value="ECO:0007669"/>
    <property type="project" value="UniProtKB-SubCell"/>
</dbReference>
<feature type="DNA-binding region" description="Homeobox" evidence="5">
    <location>
        <begin position="108"/>
        <end position="167"/>
    </location>
</feature>
<dbReference type="PANTHER" id="PTHR24329:SF362">
    <property type="entry name" value="INTESTINE-SPECIFIC HOMEOBOX"/>
    <property type="match status" value="1"/>
</dbReference>
<dbReference type="InParanoid" id="A0A1S3JT19"/>
<dbReference type="RefSeq" id="XP_013413483.1">
    <property type="nucleotide sequence ID" value="XM_013558029.1"/>
</dbReference>
<dbReference type="PANTHER" id="PTHR24329">
    <property type="entry name" value="HOMEOBOX PROTEIN ARISTALESS"/>
    <property type="match status" value="1"/>
</dbReference>
<keyword evidence="4 5" id="KW-0539">Nucleus</keyword>
<organism evidence="10 11">
    <name type="scientific">Lingula anatina</name>
    <name type="common">Brachiopod</name>
    <name type="synonym">Lingula unguis</name>
    <dbReference type="NCBI Taxonomy" id="7574"/>
    <lineage>
        <taxon>Eukaryota</taxon>
        <taxon>Metazoa</taxon>
        <taxon>Spiralia</taxon>
        <taxon>Lophotrochozoa</taxon>
        <taxon>Brachiopoda</taxon>
        <taxon>Linguliformea</taxon>
        <taxon>Lingulata</taxon>
        <taxon>Lingulida</taxon>
        <taxon>Linguloidea</taxon>
        <taxon>Lingulidae</taxon>
        <taxon>Lingula</taxon>
    </lineage>
</organism>
<proteinExistence type="predicted"/>
<dbReference type="CDD" id="cd00086">
    <property type="entry name" value="homeodomain"/>
    <property type="match status" value="1"/>
</dbReference>